<dbReference type="Pfam" id="PF13424">
    <property type="entry name" value="TPR_12"/>
    <property type="match status" value="1"/>
</dbReference>
<dbReference type="RefSeq" id="WP_306055314.1">
    <property type="nucleotide sequence ID" value="NZ_CP120997.1"/>
</dbReference>
<dbReference type="InterPro" id="IPR051677">
    <property type="entry name" value="AfsR-DnrI-RedD_regulator"/>
</dbReference>
<keyword evidence="10" id="KW-1185">Reference proteome</keyword>
<dbReference type="PROSITE" id="PS51755">
    <property type="entry name" value="OMPR_PHOB"/>
    <property type="match status" value="1"/>
</dbReference>
<dbReference type="InterPro" id="IPR011990">
    <property type="entry name" value="TPR-like_helical_dom_sf"/>
</dbReference>
<keyword evidence="5" id="KW-0804">Transcription</keyword>
<evidence type="ECO:0000256" key="1">
    <source>
        <dbReference type="ARBA" id="ARBA00005820"/>
    </source>
</evidence>
<evidence type="ECO:0000256" key="6">
    <source>
        <dbReference type="PROSITE-ProRule" id="PRU01091"/>
    </source>
</evidence>
<feature type="compositionally biased region" description="Low complexity" evidence="7">
    <location>
        <begin position="311"/>
        <end position="324"/>
    </location>
</feature>
<dbReference type="InterPro" id="IPR036388">
    <property type="entry name" value="WH-like_DNA-bd_sf"/>
</dbReference>
<feature type="compositionally biased region" description="Gly residues" evidence="7">
    <location>
        <begin position="271"/>
        <end position="291"/>
    </location>
</feature>
<dbReference type="CDD" id="cd15831">
    <property type="entry name" value="BTAD"/>
    <property type="match status" value="1"/>
</dbReference>
<dbReference type="SUPFAM" id="SSF46894">
    <property type="entry name" value="C-terminal effector domain of the bipartite response regulators"/>
    <property type="match status" value="1"/>
</dbReference>
<evidence type="ECO:0000313" key="10">
    <source>
        <dbReference type="Proteomes" id="UP001239522"/>
    </source>
</evidence>
<dbReference type="Pfam" id="PF03704">
    <property type="entry name" value="BTAD"/>
    <property type="match status" value="1"/>
</dbReference>
<evidence type="ECO:0000256" key="2">
    <source>
        <dbReference type="ARBA" id="ARBA00023012"/>
    </source>
</evidence>
<evidence type="ECO:0000256" key="3">
    <source>
        <dbReference type="ARBA" id="ARBA00023015"/>
    </source>
</evidence>
<keyword evidence="2" id="KW-0902">Two-component regulatory system</keyword>
<sequence length="1003" mass="105132">MEFRLLGTVCVDTLTGPLPLGPAKRRSLLAALLLHANTPVSMARLTDCLWDDAPPLHARTVIQGHVSRLRALLMGADAQAYGVELATLGDAYVLRAPETLLDSQRFEELLMLAREQRSPADTVLMLKEALSLWQGPALTGTYASAPLQAAAHALEESRLSTVEHLARAYGLLGEHHRAAAVLRTEAVAHPMRESLAAGLMTALYRSGRQSEALDWFHRTRRLLADELGIDPGRELADAYAQILRGEPEVPPGARGDLGGPAHVPDAHGRPGRPGGGAQAPGPYAGVGGRAGTGASPARVPAGAPGPGGSEPPGTAPDAPDALGAVAAASGGPRAFAAPARFGAAAPVVPPARAHAVPSPYAGGDPQPADLLPRAPRGFHGRAAELTALSRAAAGEAPMCLVTGPAGVGKTALAVHWARRSPAAFPDGRLFADLRGFGDTSEPTPLEVLREFLLALGVAPRRVPESVTGAAALFRSLTDRLSLLVVLDNARDSAQVRPLLPGGADCVTLITSRNRLEGLIASDAAVPVPVDILEPPDGTALLAGVLGEERVLAEPVAARRLAELCGGLPLALRVTAARLAGRPQWTLAAMAGELDAEHSRLSFLDVEDTGVSAALRLTVQQLPPDAVHHFTRLGHHPGNHFDPYTAAALAGSDPVTAGAALERLAAAHLVTEAGPGRWMLHDLVRLYARGLDPAAGPDALLGVLDHYIATALAAADTAEPGGEPCFVLPDGYRRPAATRDFTDRAAAMSWLAAEREDLTLAAAAGRAAGLDDRVWRIILLQWPHVVWRVRDGWAPMLELALAAAVALADPYAESRVRNLLGWVLSEEGRTGEAVALLEPSPGLARQAADRLGEATALINLAIVHAEQGGLDLAMEGCAQALELAREEADAHTEMLALQHLARMQLAAGRPQDALDSARTAFDLGPEHEEAARRVLLLTVSGEARLALGAEDEGIRLLDRAAAEAEQAGYDEGAVRALEALLRVTAAPDYVRRREEAVRRLADDD</sequence>
<dbReference type="Proteomes" id="UP001239522">
    <property type="component" value="Chromosome"/>
</dbReference>
<comment type="similarity">
    <text evidence="1">Belongs to the AfsR/DnrI/RedD regulatory family.</text>
</comment>
<dbReference type="Gene3D" id="3.40.50.300">
    <property type="entry name" value="P-loop containing nucleotide triphosphate hydrolases"/>
    <property type="match status" value="1"/>
</dbReference>
<reference evidence="9 10" key="1">
    <citation type="submission" date="2023-03" db="EMBL/GenBank/DDBJ databases">
        <title>Isolation and description of six Streptomyces strains from soil environments, able to metabolize different microbial glucans.</title>
        <authorList>
            <person name="Widen T."/>
            <person name="Larsbrink J."/>
        </authorList>
    </citation>
    <scope>NUCLEOTIDE SEQUENCE [LARGE SCALE GENOMIC DNA]</scope>
    <source>
        <strain evidence="9 10">Mut1</strain>
    </source>
</reference>
<dbReference type="Gene3D" id="1.10.10.10">
    <property type="entry name" value="Winged helix-like DNA-binding domain superfamily/Winged helix DNA-binding domain"/>
    <property type="match status" value="1"/>
</dbReference>
<dbReference type="InterPro" id="IPR027417">
    <property type="entry name" value="P-loop_NTPase"/>
</dbReference>
<feature type="domain" description="OmpR/PhoB-type" evidence="8">
    <location>
        <begin position="1"/>
        <end position="96"/>
    </location>
</feature>
<proteinExistence type="inferred from homology"/>
<dbReference type="EMBL" id="CP120997">
    <property type="protein sequence ID" value="WLQ34834.1"/>
    <property type="molecule type" value="Genomic_DNA"/>
</dbReference>
<dbReference type="InterPro" id="IPR019734">
    <property type="entry name" value="TPR_rpt"/>
</dbReference>
<protein>
    <submittedName>
        <fullName evidence="9">BTAD domain-containing putative transcriptional regulator</fullName>
    </submittedName>
</protein>
<dbReference type="InterPro" id="IPR005158">
    <property type="entry name" value="BTAD"/>
</dbReference>
<dbReference type="SUPFAM" id="SSF48452">
    <property type="entry name" value="TPR-like"/>
    <property type="match status" value="2"/>
</dbReference>
<feature type="region of interest" description="Disordered" evidence="7">
    <location>
        <begin position="356"/>
        <end position="375"/>
    </location>
</feature>
<dbReference type="Gene3D" id="1.25.40.10">
    <property type="entry name" value="Tetratricopeptide repeat domain"/>
    <property type="match status" value="2"/>
</dbReference>
<dbReference type="PANTHER" id="PTHR35807:SF1">
    <property type="entry name" value="TRANSCRIPTIONAL REGULATOR REDD"/>
    <property type="match status" value="1"/>
</dbReference>
<evidence type="ECO:0000313" key="9">
    <source>
        <dbReference type="EMBL" id="WLQ34834.1"/>
    </source>
</evidence>
<dbReference type="SMART" id="SM01043">
    <property type="entry name" value="BTAD"/>
    <property type="match status" value="1"/>
</dbReference>
<feature type="DNA-binding region" description="OmpR/PhoB-type" evidence="6">
    <location>
        <begin position="1"/>
        <end position="96"/>
    </location>
</feature>
<feature type="compositionally biased region" description="Low complexity" evidence="7">
    <location>
        <begin position="293"/>
        <end position="302"/>
    </location>
</feature>
<evidence type="ECO:0000256" key="5">
    <source>
        <dbReference type="ARBA" id="ARBA00023163"/>
    </source>
</evidence>
<dbReference type="InterPro" id="IPR001867">
    <property type="entry name" value="OmpR/PhoB-type_DNA-bd"/>
</dbReference>
<accession>A0ABY9HKF4</accession>
<keyword evidence="4 6" id="KW-0238">DNA-binding</keyword>
<dbReference type="InterPro" id="IPR016032">
    <property type="entry name" value="Sig_transdc_resp-reg_C-effctor"/>
</dbReference>
<name>A0ABY9HKF4_9ACTN</name>
<keyword evidence="3" id="KW-0805">Transcription regulation</keyword>
<evidence type="ECO:0000259" key="8">
    <source>
        <dbReference type="PROSITE" id="PS51755"/>
    </source>
</evidence>
<gene>
    <name evidence="9" type="ORF">P8A18_15940</name>
</gene>
<dbReference type="SMART" id="SM00028">
    <property type="entry name" value="TPR"/>
    <property type="match status" value="2"/>
</dbReference>
<evidence type="ECO:0000256" key="4">
    <source>
        <dbReference type="ARBA" id="ARBA00023125"/>
    </source>
</evidence>
<dbReference type="PANTHER" id="PTHR35807">
    <property type="entry name" value="TRANSCRIPTIONAL REGULATOR REDD-RELATED"/>
    <property type="match status" value="1"/>
</dbReference>
<dbReference type="PRINTS" id="PR00364">
    <property type="entry name" value="DISEASERSIST"/>
</dbReference>
<dbReference type="SUPFAM" id="SSF52540">
    <property type="entry name" value="P-loop containing nucleoside triphosphate hydrolases"/>
    <property type="match status" value="1"/>
</dbReference>
<feature type="region of interest" description="Disordered" evidence="7">
    <location>
        <begin position="246"/>
        <end position="324"/>
    </location>
</feature>
<organism evidence="9 10">
    <name type="scientific">Streptomyces castrisilvae</name>
    <dbReference type="NCBI Taxonomy" id="3033811"/>
    <lineage>
        <taxon>Bacteria</taxon>
        <taxon>Bacillati</taxon>
        <taxon>Actinomycetota</taxon>
        <taxon>Actinomycetes</taxon>
        <taxon>Kitasatosporales</taxon>
        <taxon>Streptomycetaceae</taxon>
        <taxon>Streptomyces</taxon>
    </lineage>
</organism>
<evidence type="ECO:0000256" key="7">
    <source>
        <dbReference type="SAM" id="MobiDB-lite"/>
    </source>
</evidence>